<feature type="coiled-coil region" evidence="8">
    <location>
        <begin position="524"/>
        <end position="558"/>
    </location>
</feature>
<dbReference type="InterPro" id="IPR003594">
    <property type="entry name" value="HATPase_dom"/>
</dbReference>
<keyword evidence="8" id="KW-0175">Coiled coil</keyword>
<evidence type="ECO:0000256" key="2">
    <source>
        <dbReference type="ARBA" id="ARBA00012438"/>
    </source>
</evidence>
<evidence type="ECO:0000256" key="4">
    <source>
        <dbReference type="ARBA" id="ARBA00022679"/>
    </source>
</evidence>
<evidence type="ECO:0000256" key="1">
    <source>
        <dbReference type="ARBA" id="ARBA00000085"/>
    </source>
</evidence>
<evidence type="ECO:0000259" key="10">
    <source>
        <dbReference type="PROSITE" id="PS50109"/>
    </source>
</evidence>
<feature type="domain" description="Histidine kinase" evidence="10">
    <location>
        <begin position="558"/>
        <end position="750"/>
    </location>
</feature>
<dbReference type="SUPFAM" id="SSF55874">
    <property type="entry name" value="ATPase domain of HSP90 chaperone/DNA topoisomerase II/histidine kinase"/>
    <property type="match status" value="1"/>
</dbReference>
<keyword evidence="9" id="KW-0812">Transmembrane</keyword>
<feature type="transmembrane region" description="Helical" evidence="9">
    <location>
        <begin position="491"/>
        <end position="511"/>
    </location>
</feature>
<dbReference type="Proteomes" id="UP000199045">
    <property type="component" value="Unassembled WGS sequence"/>
</dbReference>
<evidence type="ECO:0000256" key="6">
    <source>
        <dbReference type="ARBA" id="ARBA00022777"/>
    </source>
</evidence>
<dbReference type="EMBL" id="FNBN01000003">
    <property type="protein sequence ID" value="SDG13119.1"/>
    <property type="molecule type" value="Genomic_DNA"/>
</dbReference>
<dbReference type="RefSeq" id="WP_089833223.1">
    <property type="nucleotide sequence ID" value="NZ_FNBN01000003.1"/>
</dbReference>
<evidence type="ECO:0000256" key="5">
    <source>
        <dbReference type="ARBA" id="ARBA00022741"/>
    </source>
</evidence>
<dbReference type="Pfam" id="PF02518">
    <property type="entry name" value="HATPase_c"/>
    <property type="match status" value="1"/>
</dbReference>
<keyword evidence="4" id="KW-0808">Transferase</keyword>
<dbReference type="STRING" id="104663.SAMN04488121_103574"/>
<dbReference type="Gene3D" id="3.30.450.20">
    <property type="entry name" value="PAS domain"/>
    <property type="match status" value="1"/>
</dbReference>
<gene>
    <name evidence="11" type="ORF">SAMN04488121_103574</name>
</gene>
<evidence type="ECO:0000256" key="9">
    <source>
        <dbReference type="SAM" id="Phobius"/>
    </source>
</evidence>
<keyword evidence="7" id="KW-0067">ATP-binding</keyword>
<accession>A0A1G7RSD7</accession>
<keyword evidence="5" id="KW-0547">Nucleotide-binding</keyword>
<organism evidence="11 12">
    <name type="scientific">Chitinophaga filiformis</name>
    <name type="common">Myxococcus filiformis</name>
    <name type="synonym">Flexibacter filiformis</name>
    <dbReference type="NCBI Taxonomy" id="104663"/>
    <lineage>
        <taxon>Bacteria</taxon>
        <taxon>Pseudomonadati</taxon>
        <taxon>Bacteroidota</taxon>
        <taxon>Chitinophagia</taxon>
        <taxon>Chitinophagales</taxon>
        <taxon>Chitinophagaceae</taxon>
        <taxon>Chitinophaga</taxon>
    </lineage>
</organism>
<dbReference type="GO" id="GO:0004673">
    <property type="term" value="F:protein histidine kinase activity"/>
    <property type="evidence" value="ECO:0007669"/>
    <property type="project" value="UniProtKB-EC"/>
</dbReference>
<name>A0A1G7RSD7_CHIFI</name>
<proteinExistence type="predicted"/>
<dbReference type="OrthoDB" id="1523170at2"/>
<keyword evidence="3" id="KW-0597">Phosphoprotein</keyword>
<sequence>MRCKIILAIYWTAVLLLLISHYSLGQDIRRMTHRELYNYPSKQLLRLIDQQPEDSVKVKLLIALGTKAEYKPGSIKEDMDTAREYLGEAERIIYQQNLYWMKSEIAELLGVMYYNNDEPEKGRAAFRKGIEFCSSAGYKEQEASLWVEMAKMEDIGATRLACLNNALKLFQSTHNRLKEAETLKEIADVHLNQGKYELSESELNEVLRIYKAADYKRIYFTYDLLSAVYHWKGDFVKAQESAMAAIQAAEKQKDSAMLGTFYWRLAVAYKDAKNYEKNQEFLKKSLAVQLNHPSALLYHVLGELTDQLIIDGQVKEALDLLLLVNKKQPPADIHDRISLAFSTADCYLALKDYEHAESYYLRYADILGSGDDVNTDLIKICRFYLGRHQHKKAAVYLKRMLEDDPVYWDLTTSREISLLRFRVDSASGNLLSAMKHLQRYNKLADSAFAIEKVKQAEEMQAKFDLQNKEKDNELLREQSALQAKTIEKETLVRNGIIAGCIILLLLLALLYNRYRSKIKTNAILQSQQAEIRKAYAALEKLVGEKTKLLSEKEFLLKEIHHRVKNNLQLTMSLLNTQSKYLNNEAAIQAINDSQHRLKSISLVHQKLYQGENEGLINIKNYIYEMLEYLKDSFGAGRRIRFNLNIDQVDLDVGKAVSLGLILNEAVTNIFKYAFPGTSQGQIDITLRVVESRIFFSVSDNGVGLPPNFDIASSGSLGLSLIHLLSTQLEGELVIESNNGVQIGLTFDMEDVHVATVIPGED</sequence>
<dbReference type="AlphaFoldDB" id="A0A1G7RSD7"/>
<dbReference type="InterPro" id="IPR011495">
    <property type="entry name" value="Sig_transdc_His_kin_sub2_dim/P"/>
</dbReference>
<dbReference type="InterPro" id="IPR011990">
    <property type="entry name" value="TPR-like_helical_dom_sf"/>
</dbReference>
<protein>
    <recommendedName>
        <fullName evidence="2">histidine kinase</fullName>
        <ecNumber evidence="2">2.7.13.3</ecNumber>
    </recommendedName>
</protein>
<dbReference type="InterPro" id="IPR005467">
    <property type="entry name" value="His_kinase_dom"/>
</dbReference>
<dbReference type="PROSITE" id="PS50109">
    <property type="entry name" value="HIS_KIN"/>
    <property type="match status" value="1"/>
</dbReference>
<keyword evidence="9" id="KW-1133">Transmembrane helix</keyword>
<dbReference type="GO" id="GO:0005524">
    <property type="term" value="F:ATP binding"/>
    <property type="evidence" value="ECO:0007669"/>
    <property type="project" value="UniProtKB-KW"/>
</dbReference>
<evidence type="ECO:0000256" key="3">
    <source>
        <dbReference type="ARBA" id="ARBA00022553"/>
    </source>
</evidence>
<evidence type="ECO:0000313" key="12">
    <source>
        <dbReference type="Proteomes" id="UP000199045"/>
    </source>
</evidence>
<dbReference type="SMART" id="SM00387">
    <property type="entry name" value="HATPase_c"/>
    <property type="match status" value="1"/>
</dbReference>
<reference evidence="11 12" key="1">
    <citation type="submission" date="2016-10" db="EMBL/GenBank/DDBJ databases">
        <authorList>
            <person name="de Groot N.N."/>
        </authorList>
    </citation>
    <scope>NUCLEOTIDE SEQUENCE [LARGE SCALE GENOMIC DNA]</scope>
    <source>
        <strain evidence="11 12">DSM 527</strain>
    </source>
</reference>
<dbReference type="Gene3D" id="1.25.40.10">
    <property type="entry name" value="Tetratricopeptide repeat domain"/>
    <property type="match status" value="2"/>
</dbReference>
<keyword evidence="9" id="KW-0472">Membrane</keyword>
<evidence type="ECO:0000256" key="7">
    <source>
        <dbReference type="ARBA" id="ARBA00022840"/>
    </source>
</evidence>
<evidence type="ECO:0000256" key="8">
    <source>
        <dbReference type="SAM" id="Coils"/>
    </source>
</evidence>
<dbReference type="PANTHER" id="PTHR41523">
    <property type="entry name" value="TWO-COMPONENT SYSTEM SENSOR PROTEIN"/>
    <property type="match status" value="1"/>
</dbReference>
<dbReference type="SUPFAM" id="SSF48452">
    <property type="entry name" value="TPR-like"/>
    <property type="match status" value="1"/>
</dbReference>
<dbReference type="Gene3D" id="3.30.565.10">
    <property type="entry name" value="Histidine kinase-like ATPase, C-terminal domain"/>
    <property type="match status" value="1"/>
</dbReference>
<dbReference type="PANTHER" id="PTHR41523:SF8">
    <property type="entry name" value="ETHYLENE RESPONSE SENSOR PROTEIN"/>
    <property type="match status" value="1"/>
</dbReference>
<dbReference type="InterPro" id="IPR036890">
    <property type="entry name" value="HATPase_C_sf"/>
</dbReference>
<dbReference type="EC" id="2.7.13.3" evidence="2"/>
<dbReference type="Pfam" id="PF07568">
    <property type="entry name" value="HisKA_2"/>
    <property type="match status" value="1"/>
</dbReference>
<comment type="catalytic activity">
    <reaction evidence="1">
        <text>ATP + protein L-histidine = ADP + protein N-phospho-L-histidine.</text>
        <dbReference type="EC" id="2.7.13.3"/>
    </reaction>
</comment>
<keyword evidence="6 11" id="KW-0418">Kinase</keyword>
<evidence type="ECO:0000313" key="11">
    <source>
        <dbReference type="EMBL" id="SDG13119.1"/>
    </source>
</evidence>